<dbReference type="VEuPathDB" id="FungiDB:G647_02609"/>
<name>A0A1C1CLK4_9EURO</name>
<organism evidence="1 2">
    <name type="scientific">Cladophialophora carrionii</name>
    <dbReference type="NCBI Taxonomy" id="86049"/>
    <lineage>
        <taxon>Eukaryota</taxon>
        <taxon>Fungi</taxon>
        <taxon>Dikarya</taxon>
        <taxon>Ascomycota</taxon>
        <taxon>Pezizomycotina</taxon>
        <taxon>Eurotiomycetes</taxon>
        <taxon>Chaetothyriomycetidae</taxon>
        <taxon>Chaetothyriales</taxon>
        <taxon>Herpotrichiellaceae</taxon>
        <taxon>Cladophialophora</taxon>
    </lineage>
</organism>
<comment type="caution">
    <text evidence="1">The sequence shown here is derived from an EMBL/GenBank/DDBJ whole genome shotgun (WGS) entry which is preliminary data.</text>
</comment>
<evidence type="ECO:0000313" key="1">
    <source>
        <dbReference type="EMBL" id="OCT49332.1"/>
    </source>
</evidence>
<dbReference type="VEuPathDB" id="FungiDB:CLCR_05085"/>
<gene>
    <name evidence="1" type="ORF">CLCR_05085</name>
</gene>
<dbReference type="OrthoDB" id="4137752at2759"/>
<dbReference type="Proteomes" id="UP000094526">
    <property type="component" value="Unassembled WGS sequence"/>
</dbReference>
<sequence>MSGGLPAASNRAHLAMQEELARLTIASTASFFLRNADYPQGEVFHIIRPDHISSAPPGAIKRPQSPEMRQAALQVLEPCIFFVQFPCRQSCRNLGICIHYQFVGGCRRLPDGLQCPVCILSDFEVAIEANRKCPLHQDPAQANPINNRPEDFLATRQQKAFYEHVLERSTVCHWHDLPAPQGGRLEDVPASHRDGFHRETTPKDMSDVQMLDSIKEENMLSEGSMVDTAGDRGSTWDDRSRYMGLAMSERPLARGAR</sequence>
<dbReference type="AlphaFoldDB" id="A0A1C1CLK4"/>
<dbReference type="EMBL" id="LGRB01000011">
    <property type="protein sequence ID" value="OCT49332.1"/>
    <property type="molecule type" value="Genomic_DNA"/>
</dbReference>
<keyword evidence="2" id="KW-1185">Reference proteome</keyword>
<reference evidence="2" key="1">
    <citation type="submission" date="2015-07" db="EMBL/GenBank/DDBJ databases">
        <authorList>
            <person name="Teixeira M.M."/>
            <person name="Souza R.C."/>
            <person name="Almeida L.G."/>
            <person name="Vicente V.A."/>
            <person name="de Hoog S."/>
            <person name="Bocca A.L."/>
            <person name="de Almeida S.R."/>
            <person name="Vasconcelos A.T."/>
            <person name="Felipe M.S."/>
        </authorList>
    </citation>
    <scope>NUCLEOTIDE SEQUENCE [LARGE SCALE GENOMIC DNA]</scope>
    <source>
        <strain evidence="2">KSF</strain>
    </source>
</reference>
<protein>
    <submittedName>
        <fullName evidence="1">Uncharacterized protein</fullName>
    </submittedName>
</protein>
<accession>A0A1C1CLK4</accession>
<evidence type="ECO:0000313" key="2">
    <source>
        <dbReference type="Proteomes" id="UP000094526"/>
    </source>
</evidence>
<proteinExistence type="predicted"/>